<dbReference type="STRING" id="717646.M2LTJ9"/>
<sequence length="156" mass="17324">MPAGLDEATAILAVVQAGLSLATTLKAYVDSYKDAPEDIKTLAADLESTMRYVSELKEMLDENKKAPVLNKNAVAEAEARLVQAENVVIALQNHIRKGSRQEGLGGPLKLDDLNTTKFQQAMWYFYKPGFVTVKNELHDLATRIVLFLALYGREKR</sequence>
<gene>
    <name evidence="1" type="ORF">BAUCODRAFT_406039</name>
</gene>
<organism evidence="1 2">
    <name type="scientific">Baudoinia panamericana (strain UAMH 10762)</name>
    <name type="common">Angels' share fungus</name>
    <name type="synonym">Baudoinia compniacensis (strain UAMH 10762)</name>
    <dbReference type="NCBI Taxonomy" id="717646"/>
    <lineage>
        <taxon>Eukaryota</taxon>
        <taxon>Fungi</taxon>
        <taxon>Dikarya</taxon>
        <taxon>Ascomycota</taxon>
        <taxon>Pezizomycotina</taxon>
        <taxon>Dothideomycetes</taxon>
        <taxon>Dothideomycetidae</taxon>
        <taxon>Mycosphaerellales</taxon>
        <taxon>Teratosphaeriaceae</taxon>
        <taxon>Baudoinia</taxon>
    </lineage>
</organism>
<name>M2LTJ9_BAUPA</name>
<evidence type="ECO:0000313" key="2">
    <source>
        <dbReference type="Proteomes" id="UP000011761"/>
    </source>
</evidence>
<dbReference type="eggNOG" id="ENOG502SYCW">
    <property type="taxonomic scope" value="Eukaryota"/>
</dbReference>
<accession>M2LTJ9</accession>
<evidence type="ECO:0000313" key="1">
    <source>
        <dbReference type="EMBL" id="EMC97862.1"/>
    </source>
</evidence>
<dbReference type="AlphaFoldDB" id="M2LTJ9"/>
<dbReference type="RefSeq" id="XP_007674770.1">
    <property type="nucleotide sequence ID" value="XM_007676580.1"/>
</dbReference>
<reference evidence="1 2" key="1">
    <citation type="journal article" date="2012" name="PLoS Pathog.">
        <title>Diverse lifestyles and strategies of plant pathogenesis encoded in the genomes of eighteen Dothideomycetes fungi.</title>
        <authorList>
            <person name="Ohm R.A."/>
            <person name="Feau N."/>
            <person name="Henrissat B."/>
            <person name="Schoch C.L."/>
            <person name="Horwitz B.A."/>
            <person name="Barry K.W."/>
            <person name="Condon B.J."/>
            <person name="Copeland A.C."/>
            <person name="Dhillon B."/>
            <person name="Glaser F."/>
            <person name="Hesse C.N."/>
            <person name="Kosti I."/>
            <person name="LaButti K."/>
            <person name="Lindquist E.A."/>
            <person name="Lucas S."/>
            <person name="Salamov A.A."/>
            <person name="Bradshaw R.E."/>
            <person name="Ciuffetti L."/>
            <person name="Hamelin R.C."/>
            <person name="Kema G.H.J."/>
            <person name="Lawrence C."/>
            <person name="Scott J.A."/>
            <person name="Spatafora J.W."/>
            <person name="Turgeon B.G."/>
            <person name="de Wit P.J.G.M."/>
            <person name="Zhong S."/>
            <person name="Goodwin S.B."/>
            <person name="Grigoriev I.V."/>
        </authorList>
    </citation>
    <scope>NUCLEOTIDE SEQUENCE [LARGE SCALE GENOMIC DNA]</scope>
    <source>
        <strain evidence="1 2">UAMH 10762</strain>
    </source>
</reference>
<dbReference type="KEGG" id="bcom:BAUCODRAFT_406039"/>
<dbReference type="OMA" id="FRWPFIR"/>
<dbReference type="EMBL" id="KB445553">
    <property type="protein sequence ID" value="EMC97862.1"/>
    <property type="molecule type" value="Genomic_DNA"/>
</dbReference>
<dbReference type="HOGENOM" id="CLU_1686236_0_0_1"/>
<protein>
    <recommendedName>
        <fullName evidence="3">Fungal N-terminal domain-containing protein</fullName>
    </recommendedName>
</protein>
<proteinExistence type="predicted"/>
<dbReference type="GeneID" id="19114005"/>
<keyword evidence="2" id="KW-1185">Reference proteome</keyword>
<dbReference type="OrthoDB" id="3865772at2759"/>
<evidence type="ECO:0008006" key="3">
    <source>
        <dbReference type="Google" id="ProtNLM"/>
    </source>
</evidence>
<dbReference type="Proteomes" id="UP000011761">
    <property type="component" value="Unassembled WGS sequence"/>
</dbReference>